<proteinExistence type="predicted"/>
<gene>
    <name evidence="2" type="ORF">HII31_05468</name>
</gene>
<evidence type="ECO:0000259" key="1">
    <source>
        <dbReference type="Pfam" id="PF09994"/>
    </source>
</evidence>
<evidence type="ECO:0000313" key="2">
    <source>
        <dbReference type="EMBL" id="KAF7193242.1"/>
    </source>
</evidence>
<dbReference type="Proteomes" id="UP000660729">
    <property type="component" value="Unassembled WGS sequence"/>
</dbReference>
<comment type="caution">
    <text evidence="2">The sequence shown here is derived from an EMBL/GenBank/DDBJ whole genome shotgun (WGS) entry which is preliminary data.</text>
</comment>
<dbReference type="PANTHER" id="PTHR33840:SF1">
    <property type="entry name" value="TLE1 PHOSPHOLIPASE DOMAIN-CONTAINING PROTEIN"/>
    <property type="match status" value="1"/>
</dbReference>
<dbReference type="InterPro" id="IPR029058">
    <property type="entry name" value="AB_hydrolase_fold"/>
</dbReference>
<reference evidence="2" key="1">
    <citation type="submission" date="2020-04" db="EMBL/GenBank/DDBJ databases">
        <title>Draft genome resource of the tomato pathogen Pseudocercospora fuligena.</title>
        <authorList>
            <person name="Zaccaron A."/>
        </authorList>
    </citation>
    <scope>NUCLEOTIDE SEQUENCE</scope>
    <source>
        <strain evidence="2">PF001</strain>
    </source>
</reference>
<feature type="domain" description="T6SS Phospholipase effector Tle1-like catalytic" evidence="1">
    <location>
        <begin position="46"/>
        <end position="324"/>
    </location>
</feature>
<keyword evidence="3" id="KW-1185">Reference proteome</keyword>
<dbReference type="OrthoDB" id="3057168at2759"/>
<name>A0A8H6VK01_9PEZI</name>
<protein>
    <recommendedName>
        <fullName evidence="1">T6SS Phospholipase effector Tle1-like catalytic domain-containing protein</fullName>
    </recommendedName>
</protein>
<organism evidence="2 3">
    <name type="scientific">Pseudocercospora fuligena</name>
    <dbReference type="NCBI Taxonomy" id="685502"/>
    <lineage>
        <taxon>Eukaryota</taxon>
        <taxon>Fungi</taxon>
        <taxon>Dikarya</taxon>
        <taxon>Ascomycota</taxon>
        <taxon>Pezizomycotina</taxon>
        <taxon>Dothideomycetes</taxon>
        <taxon>Dothideomycetidae</taxon>
        <taxon>Mycosphaerellales</taxon>
        <taxon>Mycosphaerellaceae</taxon>
        <taxon>Pseudocercospora</taxon>
    </lineage>
</organism>
<dbReference type="EMBL" id="JABCIY010000091">
    <property type="protein sequence ID" value="KAF7193242.1"/>
    <property type="molecule type" value="Genomic_DNA"/>
</dbReference>
<dbReference type="PANTHER" id="PTHR33840">
    <property type="match status" value="1"/>
</dbReference>
<evidence type="ECO:0000313" key="3">
    <source>
        <dbReference type="Proteomes" id="UP000660729"/>
    </source>
</evidence>
<accession>A0A8H6VK01</accession>
<dbReference type="AlphaFoldDB" id="A0A8H6VK01"/>
<dbReference type="Pfam" id="PF09994">
    <property type="entry name" value="T6SS_Tle1-like_cat"/>
    <property type="match status" value="1"/>
</dbReference>
<dbReference type="InterPro" id="IPR018712">
    <property type="entry name" value="Tle1-like_cat"/>
</dbReference>
<dbReference type="SUPFAM" id="SSF53474">
    <property type="entry name" value="alpha/beta-Hydrolases"/>
    <property type="match status" value="1"/>
</dbReference>
<sequence length="486" mass="53993">MRPYLFTQSLPRRLTLHHTLSMNLQRALLRSRSMSDLAEPESAGYKRLIICCDGTWLASNIGDSARPSNVARIARAISPNGLDAKNKVVKQIVSYHSGLGSGDLAIQKAIYAGGIGWGLEHDVTEVYDFIANNWEPDDEIFLFGFSRGAFTVRSAAGLVSNVGILPAVKMSEFDEMWTAYRSRPNSQPFKSSSWYRDNQNKLGLKEARVKVVGVWDTVGALGIPRWPIVSWLQKFGIGINRRHEFHDTGLSSNIEYAFQALALDEKRLTFPPTMWHKTKDGPAEDLQQCWFPGTHQNIGGQTETPEEDTDRCQIGLNTFAWMVDNLSKMLTFENNTIESLIEEHEFALQQNGIPNGWGCGRILDNFSGLQGKFFQVLGTTVRTPARYVQDAGSAMPGVTNESIHPMARIRKARLGRNWSPPALEDFAVPSAAAEGWEGRTGGVPTVPEYSMSTDKTMTVSYPTGTTPSFGTRKSLSRTLCPRELLP</sequence>